<organism evidence="1 2">
    <name type="scientific">Pseudomonas fragi</name>
    <dbReference type="NCBI Taxonomy" id="296"/>
    <lineage>
        <taxon>Bacteria</taxon>
        <taxon>Pseudomonadati</taxon>
        <taxon>Pseudomonadota</taxon>
        <taxon>Gammaproteobacteria</taxon>
        <taxon>Pseudomonadales</taxon>
        <taxon>Pseudomonadaceae</taxon>
        <taxon>Pseudomonas</taxon>
    </lineage>
</organism>
<evidence type="ECO:0000313" key="2">
    <source>
        <dbReference type="Proteomes" id="UP000216113"/>
    </source>
</evidence>
<dbReference type="Proteomes" id="UP000216113">
    <property type="component" value="Unassembled WGS sequence"/>
</dbReference>
<gene>
    <name evidence="1" type="ORF">CJF43_17440</name>
</gene>
<dbReference type="AlphaFoldDB" id="A0A266LR93"/>
<proteinExistence type="predicted"/>
<protein>
    <submittedName>
        <fullName evidence="1">Uncharacterized protein</fullName>
    </submittedName>
</protein>
<sequence length="130" mass="14958">MTAFILIMRLDTALASIKRLLKSLRKVRFLRKHITSIFAQDSSAHLPMKILAPVTSIIFVKEFNNQIALSEEMMALLNMLNFITRKQQEVMHWCNFCSQEHLPDCYTIGSPPIITKEPKGSFLFAEFVVI</sequence>
<dbReference type="EMBL" id="NQKL01000014">
    <property type="protein sequence ID" value="OZY40618.1"/>
    <property type="molecule type" value="Genomic_DNA"/>
</dbReference>
<accession>A0A266LR93</accession>
<comment type="caution">
    <text evidence="1">The sequence shown here is derived from an EMBL/GenBank/DDBJ whole genome shotgun (WGS) entry which is preliminary data.</text>
</comment>
<reference evidence="1 2" key="1">
    <citation type="submission" date="2017-08" db="EMBL/GenBank/DDBJ databases">
        <title>Genomic and metabolic characterisation of spoilage-associated Pseudomonas species.</title>
        <authorList>
            <person name="Stanborough T."/>
            <person name="Fegan N."/>
            <person name="Powell S.M."/>
            <person name="Singh T."/>
            <person name="Tamplin M.L."/>
            <person name="Chandry P.S."/>
        </authorList>
    </citation>
    <scope>NUCLEOTIDE SEQUENCE [LARGE SCALE GENOMIC DNA]</scope>
    <source>
        <strain evidence="1 2">F1820</strain>
    </source>
</reference>
<name>A0A266LR93_PSEFR</name>
<evidence type="ECO:0000313" key="1">
    <source>
        <dbReference type="EMBL" id="OZY40618.1"/>
    </source>
</evidence>